<protein>
    <recommendedName>
        <fullName evidence="7">Galactose-1-phosphate uridylyltransferase</fullName>
        <ecNumber evidence="7">2.7.7.12</ecNumber>
    </recommendedName>
</protein>
<dbReference type="InterPro" id="IPR001937">
    <property type="entry name" value="GalP_UDPtransf1"/>
</dbReference>
<feature type="active site" description="Tele-UMP-histidine intermediate" evidence="8">
    <location>
        <position position="163"/>
    </location>
</feature>
<comment type="similarity">
    <text evidence="1">Belongs to the galactose-1-phosphate uridylyltransferase type 1 family.</text>
</comment>
<accession>E0UP60</accession>
<dbReference type="Pfam" id="PF01087">
    <property type="entry name" value="GalP_UDP_transf"/>
    <property type="match status" value="1"/>
</dbReference>
<dbReference type="GO" id="GO:0008108">
    <property type="term" value="F:UDP-glucose:hexose-1-phosphate uridylyltransferase activity"/>
    <property type="evidence" value="ECO:0007669"/>
    <property type="project" value="UniProtKB-UniRule"/>
</dbReference>
<evidence type="ECO:0000256" key="7">
    <source>
        <dbReference type="NCBIfam" id="TIGR00209"/>
    </source>
</evidence>
<dbReference type="EC" id="2.7.7.12" evidence="7"/>
<gene>
    <name evidence="12" type="ordered locus">Saut_0475</name>
</gene>
<dbReference type="HOGENOM" id="CLU_029960_1_0_7"/>
<evidence type="ECO:0000256" key="4">
    <source>
        <dbReference type="ARBA" id="ARBA00022723"/>
    </source>
</evidence>
<sequence length="337" mass="38932">MSEIRYDRLHNKYVIIAPERLHRPNLIKRELLESEKKDCPFCEGHEDFTPPEIFALRDNAANATGWRTRVVPNLYKAVQIEEEDISQRDGFFEYIKGFGAHEIIIDAPCHESRISSLSKKEIFDWLRTINARINDLAKDKRVIYLNIFKNSGQNAGASQQHPHTQIIALPIMAQNTLEFLKRNQEYYSVHGRGIVQDMVHNEKEVKVRIIDELGIFTAYCPYASFFSFEVIIAPSKVISNMSRCSQDELTDLAQVIKNVFTMLDTQLDSYDYNISFHIAPVNKNFENEKYMDDIAENFTFYIRIMPRLYTLAGFEMSAETAINGVAPENCAKLLRGE</sequence>
<dbReference type="STRING" id="563040.Saut_0475"/>
<evidence type="ECO:0000256" key="9">
    <source>
        <dbReference type="PIRSR" id="PIRSR000808-3"/>
    </source>
</evidence>
<dbReference type="NCBIfam" id="TIGR00209">
    <property type="entry name" value="galT_1"/>
    <property type="match status" value="1"/>
</dbReference>
<dbReference type="PANTHER" id="PTHR42763:SF2">
    <property type="entry name" value="ADP-GLUCOSE PHOSPHORYLASE"/>
    <property type="match status" value="1"/>
</dbReference>
<keyword evidence="6" id="KW-0119">Carbohydrate metabolism</keyword>
<evidence type="ECO:0000259" key="11">
    <source>
        <dbReference type="Pfam" id="PF02744"/>
    </source>
</evidence>
<evidence type="ECO:0000256" key="3">
    <source>
        <dbReference type="ARBA" id="ARBA00022695"/>
    </source>
</evidence>
<keyword evidence="3 12" id="KW-0548">Nucleotidyltransferase</keyword>
<evidence type="ECO:0000256" key="8">
    <source>
        <dbReference type="PIRSR" id="PIRSR000808-1"/>
    </source>
</evidence>
<dbReference type="Gene3D" id="3.30.428.10">
    <property type="entry name" value="HIT-like"/>
    <property type="match status" value="2"/>
</dbReference>
<dbReference type="Pfam" id="PF02744">
    <property type="entry name" value="GalP_UDP_tr_C"/>
    <property type="match status" value="1"/>
</dbReference>
<dbReference type="InterPro" id="IPR036265">
    <property type="entry name" value="HIT-like_sf"/>
</dbReference>
<evidence type="ECO:0000313" key="13">
    <source>
        <dbReference type="Proteomes" id="UP000007803"/>
    </source>
</evidence>
<dbReference type="GO" id="GO:0006012">
    <property type="term" value="P:galactose metabolic process"/>
    <property type="evidence" value="ECO:0007669"/>
    <property type="project" value="UniProtKB-UniRule"/>
</dbReference>
<dbReference type="eggNOG" id="COG1085">
    <property type="taxonomic scope" value="Bacteria"/>
</dbReference>
<dbReference type="InterPro" id="IPR053177">
    <property type="entry name" value="ADP-glucose_phosphorylase"/>
</dbReference>
<organism evidence="12 13">
    <name type="scientific">Sulfurimonas autotrophica (strain ATCC BAA-671 / DSM 16294 / JCM 11897 / OK10)</name>
    <dbReference type="NCBI Taxonomy" id="563040"/>
    <lineage>
        <taxon>Bacteria</taxon>
        <taxon>Pseudomonadati</taxon>
        <taxon>Campylobacterota</taxon>
        <taxon>Epsilonproteobacteria</taxon>
        <taxon>Campylobacterales</taxon>
        <taxon>Sulfurimonadaceae</taxon>
        <taxon>Sulfurimonas</taxon>
    </lineage>
</organism>
<name>E0UP60_SULAO</name>
<feature type="domain" description="Galactose-1-phosphate uridyl transferase C-terminal" evidence="11">
    <location>
        <begin position="182"/>
        <end position="289"/>
    </location>
</feature>
<dbReference type="InterPro" id="IPR005849">
    <property type="entry name" value="GalP_Utransf_N"/>
</dbReference>
<feature type="binding site" evidence="9">
    <location>
        <position position="161"/>
    </location>
    <ligand>
        <name>Zn(2+)</name>
        <dbReference type="ChEBI" id="CHEBI:29105"/>
    </ligand>
</feature>
<dbReference type="KEGG" id="sua:Saut_0475"/>
<dbReference type="PIRSF" id="PIRSF000808">
    <property type="entry name" value="GalT"/>
    <property type="match status" value="1"/>
</dbReference>
<dbReference type="EMBL" id="CP002205">
    <property type="protein sequence ID" value="ADN08524.1"/>
    <property type="molecule type" value="Genomic_DNA"/>
</dbReference>
<comment type="cofactor">
    <cofactor evidence="9">
        <name>Zn(2+)</name>
        <dbReference type="ChEBI" id="CHEBI:29105"/>
    </cofactor>
    <text evidence="9">Binds 1 zinc ion per subunit.</text>
</comment>
<dbReference type="PANTHER" id="PTHR42763">
    <property type="entry name" value="ADP-GLUCOSE PHOSPHORYLASE"/>
    <property type="match status" value="1"/>
</dbReference>
<feature type="binding site" evidence="9">
    <location>
        <position position="110"/>
    </location>
    <ligand>
        <name>Zn(2+)</name>
        <dbReference type="ChEBI" id="CHEBI:29105"/>
    </ligand>
</feature>
<dbReference type="RefSeq" id="WP_013326280.1">
    <property type="nucleotide sequence ID" value="NC_014506.1"/>
</dbReference>
<feature type="binding site" evidence="9">
    <location>
        <position position="42"/>
    </location>
    <ligand>
        <name>Zn(2+)</name>
        <dbReference type="ChEBI" id="CHEBI:29105"/>
    </ligand>
</feature>
<evidence type="ECO:0000256" key="2">
    <source>
        <dbReference type="ARBA" id="ARBA00022679"/>
    </source>
</evidence>
<evidence type="ECO:0000256" key="6">
    <source>
        <dbReference type="ARBA" id="ARBA00023277"/>
    </source>
</evidence>
<evidence type="ECO:0000259" key="10">
    <source>
        <dbReference type="Pfam" id="PF01087"/>
    </source>
</evidence>
<dbReference type="AlphaFoldDB" id="E0UP60"/>
<feature type="domain" description="Galactose-1-phosphate uridyl transferase N-terminal" evidence="10">
    <location>
        <begin position="2"/>
        <end position="169"/>
    </location>
</feature>
<keyword evidence="5 9" id="KW-0862">Zinc</keyword>
<dbReference type="Proteomes" id="UP000007803">
    <property type="component" value="Chromosome"/>
</dbReference>
<keyword evidence="13" id="KW-1185">Reference proteome</keyword>
<proteinExistence type="inferred from homology"/>
<evidence type="ECO:0000313" key="12">
    <source>
        <dbReference type="EMBL" id="ADN08524.1"/>
    </source>
</evidence>
<evidence type="ECO:0000256" key="5">
    <source>
        <dbReference type="ARBA" id="ARBA00022833"/>
    </source>
</evidence>
<evidence type="ECO:0000256" key="1">
    <source>
        <dbReference type="ARBA" id="ARBA00010951"/>
    </source>
</evidence>
<dbReference type="SUPFAM" id="SSF54197">
    <property type="entry name" value="HIT-like"/>
    <property type="match status" value="2"/>
</dbReference>
<dbReference type="GO" id="GO:0008270">
    <property type="term" value="F:zinc ion binding"/>
    <property type="evidence" value="ECO:0007669"/>
    <property type="project" value="InterPro"/>
</dbReference>
<feature type="binding site" evidence="9">
    <location>
        <position position="39"/>
    </location>
    <ligand>
        <name>Zn(2+)</name>
        <dbReference type="ChEBI" id="CHEBI:29105"/>
    </ligand>
</feature>
<keyword evidence="2 12" id="KW-0808">Transferase</keyword>
<keyword evidence="4 9" id="KW-0479">Metal-binding</keyword>
<reference evidence="13" key="1">
    <citation type="journal article" date="2010" name="Stand. Genomic Sci.">
        <title>Complete genome sequence of Sulfurimonas autotrophica type strain (OK10).</title>
        <authorList>
            <person name="Sikorski J."/>
            <person name="Munk C."/>
            <person name="Lapidus A."/>
            <person name="Djao O."/>
            <person name="Lucas S."/>
            <person name="Glavina Del Rio T."/>
            <person name="Nolan M."/>
            <person name="Tice H."/>
            <person name="Han C."/>
            <person name="Cheng J."/>
            <person name="Tapia R."/>
            <person name="Goodwin L."/>
            <person name="Pitluck S."/>
            <person name="Liolios K."/>
            <person name="Ivanova N."/>
            <person name="Mavromatis K."/>
            <person name="Mikhailova N."/>
            <person name="Pati A."/>
            <person name="Sims D."/>
            <person name="Meincke L."/>
            <person name="Brettin T."/>
            <person name="Detter J."/>
            <person name="Chen A."/>
            <person name="Palaniappan K."/>
            <person name="Land M."/>
            <person name="Hauser L."/>
            <person name="Chang Y."/>
            <person name="Jeffries C."/>
            <person name="Rohde M."/>
            <person name="Lang E."/>
            <person name="Spring S."/>
            <person name="Goker M."/>
            <person name="Woyke T."/>
            <person name="Bristow J."/>
            <person name="Eisen J."/>
            <person name="Markowitz V."/>
            <person name="Hugenholtz P."/>
            <person name="Kyrpides N."/>
            <person name="Klenk H."/>
        </authorList>
    </citation>
    <scope>NUCLEOTIDE SEQUENCE [LARGE SCALE GENOMIC DNA]</scope>
    <source>
        <strain evidence="13">ATCC BAA-671 / DSM 16294 / JCM 11897 / OK10</strain>
    </source>
</reference>
<dbReference type="OrthoDB" id="9769064at2"/>
<dbReference type="InterPro" id="IPR005850">
    <property type="entry name" value="GalP_Utransf_C"/>
</dbReference>